<comment type="similarity">
    <text evidence="1">Belongs to the GSP E family.</text>
</comment>
<dbReference type="PANTHER" id="PTHR30486">
    <property type="entry name" value="TWITCHING MOTILITY PROTEIN PILT"/>
    <property type="match status" value="1"/>
</dbReference>
<dbReference type="SUPFAM" id="SSF52540">
    <property type="entry name" value="P-loop containing nucleoside triphosphate hydrolases"/>
    <property type="match status" value="1"/>
</dbReference>
<organism evidence="3 4">
    <name type="scientific">Caldimonas mangrovi</name>
    <dbReference type="NCBI Taxonomy" id="2944811"/>
    <lineage>
        <taxon>Bacteria</taxon>
        <taxon>Pseudomonadati</taxon>
        <taxon>Pseudomonadota</taxon>
        <taxon>Betaproteobacteria</taxon>
        <taxon>Burkholderiales</taxon>
        <taxon>Sphaerotilaceae</taxon>
        <taxon>Caldimonas</taxon>
    </lineage>
</organism>
<dbReference type="InterPro" id="IPR050921">
    <property type="entry name" value="T4SS_GSP_E_ATPase"/>
</dbReference>
<gene>
    <name evidence="3" type="primary">tadA</name>
    <name evidence="3" type="ORF">M8A51_23075</name>
</gene>
<dbReference type="CDD" id="cd01130">
    <property type="entry name" value="VirB11-like_ATPase"/>
    <property type="match status" value="1"/>
</dbReference>
<proteinExistence type="inferred from homology"/>
<reference evidence="3" key="1">
    <citation type="submission" date="2022-05" db="EMBL/GenBank/DDBJ databases">
        <title>Schlegelella sp. nov., isolated from mangrove soil.</title>
        <authorList>
            <person name="Liu Y."/>
            <person name="Ge X."/>
            <person name="Liu W."/>
        </authorList>
    </citation>
    <scope>NUCLEOTIDE SEQUENCE</scope>
    <source>
        <strain evidence="3">S2-27</strain>
    </source>
</reference>
<accession>A0ABT0YUJ9</accession>
<feature type="domain" description="Bacterial type II secretion system protein E" evidence="2">
    <location>
        <begin position="29"/>
        <end position="302"/>
    </location>
</feature>
<dbReference type="Pfam" id="PF00437">
    <property type="entry name" value="T2SSE"/>
    <property type="match status" value="1"/>
</dbReference>
<evidence type="ECO:0000256" key="1">
    <source>
        <dbReference type="ARBA" id="ARBA00006611"/>
    </source>
</evidence>
<dbReference type="Proteomes" id="UP001165541">
    <property type="component" value="Unassembled WGS sequence"/>
</dbReference>
<protein>
    <submittedName>
        <fullName evidence="3">Flp pilus assembly complex ATPase component TadA</fullName>
    </submittedName>
</protein>
<sequence>MSASADSQTQEAQTAIKLQWELVRHYLTPIAPYFRQEGVTGIFVNRYDSVYIMRFGEFERVDARWNSEFHFVTAIEQIANALGQEVHAVDRPLLDARLDDGSRINAVLAPTGVAGSNMTVRLFPKTRFTADALLKAGAFDQAMHDYLRLAMLNRFNMVVSGGTGSGKTTLLNAVSNFIPDDDRIVSIEDTAELQINGSHWVALEAPHRFAKDVEPLTMSRLVKNALRMEPQRLIIGEVRDGPAAEALLTAANTGHSGILSTIHANNALDTIDRLTNLAASGFSAIPYEHVQRQVRNNLDVILHAQKTPHHGRRIVEIAELANGEFRLLWRWNYAEGRHEQVADPSTHRMHYTRTH</sequence>
<dbReference type="InterPro" id="IPR027417">
    <property type="entry name" value="P-loop_NTPase"/>
</dbReference>
<dbReference type="InterPro" id="IPR001482">
    <property type="entry name" value="T2SS/T4SS_dom"/>
</dbReference>
<name>A0ABT0YUJ9_9BURK</name>
<evidence type="ECO:0000313" key="3">
    <source>
        <dbReference type="EMBL" id="MCM5682421.1"/>
    </source>
</evidence>
<comment type="caution">
    <text evidence="3">The sequence shown here is derived from an EMBL/GenBank/DDBJ whole genome shotgun (WGS) entry which is preliminary data.</text>
</comment>
<evidence type="ECO:0000313" key="4">
    <source>
        <dbReference type="Proteomes" id="UP001165541"/>
    </source>
</evidence>
<dbReference type="Gene3D" id="3.30.450.90">
    <property type="match status" value="1"/>
</dbReference>
<dbReference type="PANTHER" id="PTHR30486:SF6">
    <property type="entry name" value="TYPE IV PILUS RETRACTATION ATPASE PILT"/>
    <property type="match status" value="1"/>
</dbReference>
<dbReference type="Gene3D" id="3.40.50.300">
    <property type="entry name" value="P-loop containing nucleotide triphosphate hydrolases"/>
    <property type="match status" value="1"/>
</dbReference>
<dbReference type="EMBL" id="JAMKFE010000019">
    <property type="protein sequence ID" value="MCM5682421.1"/>
    <property type="molecule type" value="Genomic_DNA"/>
</dbReference>
<dbReference type="RefSeq" id="WP_251780898.1">
    <property type="nucleotide sequence ID" value="NZ_JAMKFE010000019.1"/>
</dbReference>
<keyword evidence="4" id="KW-1185">Reference proteome</keyword>
<evidence type="ECO:0000259" key="2">
    <source>
        <dbReference type="Pfam" id="PF00437"/>
    </source>
</evidence>